<dbReference type="EMBL" id="QXJM01000040">
    <property type="protein sequence ID" value="RIE01314.1"/>
    <property type="molecule type" value="Genomic_DNA"/>
</dbReference>
<evidence type="ECO:0000256" key="2">
    <source>
        <dbReference type="ARBA" id="ARBA00022475"/>
    </source>
</evidence>
<evidence type="ECO:0000313" key="7">
    <source>
        <dbReference type="EMBL" id="RIE01314.1"/>
    </source>
</evidence>
<protein>
    <submittedName>
        <fullName evidence="7">Lysine transporter LysE</fullName>
    </submittedName>
</protein>
<dbReference type="InterPro" id="IPR001123">
    <property type="entry name" value="LeuE-type"/>
</dbReference>
<reference evidence="7 8" key="1">
    <citation type="submission" date="2018-09" db="EMBL/GenBank/DDBJ databases">
        <title>Cohnella cavernae sp. nov., isolated from a karst cave.</title>
        <authorList>
            <person name="Zhu H."/>
        </authorList>
    </citation>
    <scope>NUCLEOTIDE SEQUENCE [LARGE SCALE GENOMIC DNA]</scope>
    <source>
        <strain evidence="7 8">K2E09-144</strain>
    </source>
</reference>
<feature type="transmembrane region" description="Helical" evidence="6">
    <location>
        <begin position="228"/>
        <end position="249"/>
    </location>
</feature>
<comment type="caution">
    <text evidence="7">The sequence shown here is derived from an EMBL/GenBank/DDBJ whole genome shotgun (WGS) entry which is preliminary data.</text>
</comment>
<dbReference type="PANTHER" id="PTHR30086:SF20">
    <property type="entry name" value="ARGININE EXPORTER PROTEIN ARGO-RELATED"/>
    <property type="match status" value="1"/>
</dbReference>
<evidence type="ECO:0000256" key="1">
    <source>
        <dbReference type="ARBA" id="ARBA00004651"/>
    </source>
</evidence>
<keyword evidence="8" id="KW-1185">Reference proteome</keyword>
<evidence type="ECO:0000256" key="3">
    <source>
        <dbReference type="ARBA" id="ARBA00022692"/>
    </source>
</evidence>
<gene>
    <name evidence="7" type="ORF">D3H35_23315</name>
</gene>
<accession>A0A398CQV4</accession>
<dbReference type="Proteomes" id="UP000266340">
    <property type="component" value="Unassembled WGS sequence"/>
</dbReference>
<keyword evidence="3 6" id="KW-0812">Transmembrane</keyword>
<dbReference type="GO" id="GO:0005886">
    <property type="term" value="C:plasma membrane"/>
    <property type="evidence" value="ECO:0007669"/>
    <property type="project" value="UniProtKB-SubCell"/>
</dbReference>
<feature type="transmembrane region" description="Helical" evidence="6">
    <location>
        <begin position="163"/>
        <end position="183"/>
    </location>
</feature>
<feature type="transmembrane region" description="Helical" evidence="6">
    <location>
        <begin position="195"/>
        <end position="216"/>
    </location>
</feature>
<comment type="subcellular location">
    <subcellularLocation>
        <location evidence="1">Cell membrane</location>
        <topology evidence="1">Multi-pass membrane protein</topology>
    </subcellularLocation>
</comment>
<evidence type="ECO:0000256" key="4">
    <source>
        <dbReference type="ARBA" id="ARBA00022989"/>
    </source>
</evidence>
<sequence>MFKSCRLDHQYIINATFAGRIFCYIHLEHYARMGKSNRSRGTIPMAALHSFTQGFLFSLSLCFDLGIVNVAIMKTGIERGIKPSFLIGFGSCFGDLTYLALALLGVGVIFQIAWVEWTLWIVGSVALFYLTFKALRETWRPKEFGALGAAVVRSPVKDWTAGLGLALSSPSVIAWFALVAGPIVSSMRIHSGFDLTYFVLGFFAAGVLWSLAVALVSSSTGKLFRGSIVRFLSLGSAILFLYFAIRIFAGGLQNLVLAP</sequence>
<dbReference type="PANTHER" id="PTHR30086">
    <property type="entry name" value="ARGININE EXPORTER PROTEIN ARGO"/>
    <property type="match status" value="1"/>
</dbReference>
<evidence type="ECO:0000313" key="8">
    <source>
        <dbReference type="Proteomes" id="UP000266340"/>
    </source>
</evidence>
<organism evidence="7 8">
    <name type="scientific">Cohnella faecalis</name>
    <dbReference type="NCBI Taxonomy" id="2315694"/>
    <lineage>
        <taxon>Bacteria</taxon>
        <taxon>Bacillati</taxon>
        <taxon>Bacillota</taxon>
        <taxon>Bacilli</taxon>
        <taxon>Bacillales</taxon>
        <taxon>Paenibacillaceae</taxon>
        <taxon>Cohnella</taxon>
    </lineage>
</organism>
<proteinExistence type="predicted"/>
<evidence type="ECO:0000256" key="5">
    <source>
        <dbReference type="ARBA" id="ARBA00023136"/>
    </source>
</evidence>
<dbReference type="Pfam" id="PF01810">
    <property type="entry name" value="LysE"/>
    <property type="match status" value="1"/>
</dbReference>
<feature type="transmembrane region" description="Helical" evidence="6">
    <location>
        <begin position="51"/>
        <end position="73"/>
    </location>
</feature>
<feature type="transmembrane region" description="Helical" evidence="6">
    <location>
        <begin position="85"/>
        <end position="111"/>
    </location>
</feature>
<name>A0A398CQV4_9BACL</name>
<keyword evidence="4 6" id="KW-1133">Transmembrane helix</keyword>
<dbReference type="AlphaFoldDB" id="A0A398CQV4"/>
<dbReference type="GO" id="GO:0015171">
    <property type="term" value="F:amino acid transmembrane transporter activity"/>
    <property type="evidence" value="ECO:0007669"/>
    <property type="project" value="TreeGrafter"/>
</dbReference>
<evidence type="ECO:0000256" key="6">
    <source>
        <dbReference type="SAM" id="Phobius"/>
    </source>
</evidence>
<feature type="transmembrane region" description="Helical" evidence="6">
    <location>
        <begin position="117"/>
        <end position="135"/>
    </location>
</feature>
<keyword evidence="2" id="KW-1003">Cell membrane</keyword>
<keyword evidence="5 6" id="KW-0472">Membrane</keyword>